<evidence type="ECO:0000259" key="7">
    <source>
        <dbReference type="PROSITE" id="PS50923"/>
    </source>
</evidence>
<evidence type="ECO:0000256" key="4">
    <source>
        <dbReference type="SAM" id="MobiDB-lite"/>
    </source>
</evidence>
<feature type="region of interest" description="Disordered" evidence="4">
    <location>
        <begin position="29"/>
        <end position="54"/>
    </location>
</feature>
<name>A0A7S4W991_9DINO</name>
<dbReference type="InterPro" id="IPR000742">
    <property type="entry name" value="EGF"/>
</dbReference>
<reference evidence="9" key="1">
    <citation type="submission" date="2021-01" db="EMBL/GenBank/DDBJ databases">
        <authorList>
            <person name="Corre E."/>
            <person name="Pelletier E."/>
            <person name="Niang G."/>
            <person name="Scheremetjew M."/>
            <person name="Finn R."/>
            <person name="Kale V."/>
            <person name="Holt S."/>
            <person name="Cochrane G."/>
            <person name="Meng A."/>
            <person name="Brown T."/>
            <person name="Cohen L."/>
        </authorList>
    </citation>
    <scope>NUCLEOTIDE SEQUENCE</scope>
    <source>
        <strain evidence="9">CCMP3105</strain>
    </source>
</reference>
<evidence type="ECO:0000256" key="1">
    <source>
        <dbReference type="ARBA" id="ARBA00022737"/>
    </source>
</evidence>
<keyword evidence="2" id="KW-1015">Disulfide bond</keyword>
<evidence type="ECO:0000256" key="3">
    <source>
        <dbReference type="PROSITE-ProRule" id="PRU01193"/>
    </source>
</evidence>
<dbReference type="GO" id="GO:0016020">
    <property type="term" value="C:membrane"/>
    <property type="evidence" value="ECO:0007669"/>
    <property type="project" value="UniProtKB-UniRule"/>
</dbReference>
<keyword evidence="3 5" id="KW-1133">Transmembrane helix</keyword>
<dbReference type="PROSITE" id="PS51846">
    <property type="entry name" value="CNNM"/>
    <property type="match status" value="1"/>
</dbReference>
<keyword evidence="6" id="KW-0732">Signal</keyword>
<sequence length="728" mass="78437">MTGPCRRQWAGLLAALLLAVLPAGGAAGDVEEGQERESEDDKRQRCKPKTDKHGVWTGSTAPGGEYTLTCDPGYAVDGHRTITLTCSEDEAQWNADPWCTNVDDCRERMYGCGPAGLCVDHVGHSECICERNAEVRQMENGEDVCYFKNKTNHCNGRSCGAHGICVDLTKYEQSFDTGASSFRCSCERGFKDDGSTCVPVDCGERHDSMGTWSGSSVYLGEYTLECNEGAFVLGGSQKAITVSCPADGRWRSERMFKSKIPKCQSPTQEQRDKRNAKIRVAINILLSVCCVCGAATAAGLTMGLLSLEPREMEIIQRARLNDCLDDKERERLEKQKDAARHILPLIKDHHLLLVTLLLLNALANEALPIFLDQLVSPVVAVLLSVTFVLMCGEIFPSAIFTGPLQLTISAAFIPLVRVLLCGLYGIAKPIALLLDHGLPHKSAEEELYSRPEIRAVLTLHSQTPGGGESTKSNASSRSSTVNSQQRLLSVESTADHEAQTVDEEEMVAPLDPLEAEICFGILDLGEMLVMDSSAFRSLRRCASAYHAEEYSADAALAARTMVGAGAEAVVIFKSLEFVKWPIDVPLEELMAVLRLPDLLAAAPNATLGDLCVSTSVAQVDTHGIVTDAVAAINAASGTPCGFAAVTQRSEFMGLLDGEEVLAHLLPKIPARLSSSYAALTPNGSLRKGPRSPHFEAPGPNYTWAEISSICEDGEATSPIDGSPLLGYL</sequence>
<dbReference type="GO" id="GO:0030026">
    <property type="term" value="P:intracellular manganese ion homeostasis"/>
    <property type="evidence" value="ECO:0007669"/>
    <property type="project" value="TreeGrafter"/>
</dbReference>
<dbReference type="InterPro" id="IPR000436">
    <property type="entry name" value="Sushi_SCR_CCP_dom"/>
</dbReference>
<keyword evidence="3 5" id="KW-0812">Transmembrane</keyword>
<dbReference type="InterPro" id="IPR002550">
    <property type="entry name" value="CNNM"/>
</dbReference>
<feature type="compositionally biased region" description="Low complexity" evidence="4">
    <location>
        <begin position="469"/>
        <end position="480"/>
    </location>
</feature>
<gene>
    <name evidence="9" type="ORF">AMON00008_LOCUS54243</name>
</gene>
<evidence type="ECO:0000313" key="9">
    <source>
        <dbReference type="EMBL" id="CAE4652734.1"/>
    </source>
</evidence>
<feature type="domain" description="Sushi" evidence="7">
    <location>
        <begin position="200"/>
        <end position="265"/>
    </location>
</feature>
<dbReference type="AlphaFoldDB" id="A0A7S4W991"/>
<feature type="transmembrane region" description="Helical" evidence="5">
    <location>
        <begin position="377"/>
        <end position="395"/>
    </location>
</feature>
<evidence type="ECO:0000256" key="5">
    <source>
        <dbReference type="SAM" id="Phobius"/>
    </source>
</evidence>
<keyword evidence="1" id="KW-0677">Repeat</keyword>
<dbReference type="Pfam" id="PF01595">
    <property type="entry name" value="CNNM"/>
    <property type="match status" value="1"/>
</dbReference>
<dbReference type="PROSITE" id="PS01186">
    <property type="entry name" value="EGF_2"/>
    <property type="match status" value="1"/>
</dbReference>
<feature type="region of interest" description="Disordered" evidence="4">
    <location>
        <begin position="460"/>
        <end position="480"/>
    </location>
</feature>
<feature type="signal peptide" evidence="6">
    <location>
        <begin position="1"/>
        <end position="27"/>
    </location>
</feature>
<dbReference type="EMBL" id="HBNR01076331">
    <property type="protein sequence ID" value="CAE4652734.1"/>
    <property type="molecule type" value="Transcribed_RNA"/>
</dbReference>
<evidence type="ECO:0008006" key="10">
    <source>
        <dbReference type="Google" id="ProtNLM"/>
    </source>
</evidence>
<keyword evidence="3 5" id="KW-0472">Membrane</keyword>
<feature type="domain" description="Sushi" evidence="7">
    <location>
        <begin position="44"/>
        <end position="101"/>
    </location>
</feature>
<evidence type="ECO:0000259" key="8">
    <source>
        <dbReference type="PROSITE" id="PS51846"/>
    </source>
</evidence>
<protein>
    <recommendedName>
        <fullName evidence="10">CNNM transmembrane domain-containing protein</fullName>
    </recommendedName>
</protein>
<dbReference type="PANTHER" id="PTHR12064">
    <property type="entry name" value="METAL TRANSPORTER CNNM"/>
    <property type="match status" value="1"/>
</dbReference>
<dbReference type="InterPro" id="IPR045095">
    <property type="entry name" value="ACDP"/>
</dbReference>
<evidence type="ECO:0000256" key="6">
    <source>
        <dbReference type="SAM" id="SignalP"/>
    </source>
</evidence>
<accession>A0A7S4W991</accession>
<dbReference type="GO" id="GO:0010960">
    <property type="term" value="P:magnesium ion homeostasis"/>
    <property type="evidence" value="ECO:0007669"/>
    <property type="project" value="InterPro"/>
</dbReference>
<feature type="transmembrane region" description="Helical" evidence="5">
    <location>
        <begin position="350"/>
        <end position="371"/>
    </location>
</feature>
<dbReference type="PROSITE" id="PS50923">
    <property type="entry name" value="SUSHI"/>
    <property type="match status" value="2"/>
</dbReference>
<feature type="chain" id="PRO_5030844211" description="CNNM transmembrane domain-containing protein" evidence="6">
    <location>
        <begin position="28"/>
        <end position="728"/>
    </location>
</feature>
<feature type="compositionally biased region" description="Basic and acidic residues" evidence="4">
    <location>
        <begin position="33"/>
        <end position="54"/>
    </location>
</feature>
<organism evidence="9">
    <name type="scientific">Alexandrium monilatum</name>
    <dbReference type="NCBI Taxonomy" id="311494"/>
    <lineage>
        <taxon>Eukaryota</taxon>
        <taxon>Sar</taxon>
        <taxon>Alveolata</taxon>
        <taxon>Dinophyceae</taxon>
        <taxon>Gonyaulacales</taxon>
        <taxon>Pyrocystaceae</taxon>
        <taxon>Alexandrium</taxon>
    </lineage>
</organism>
<dbReference type="Pfam" id="PF00084">
    <property type="entry name" value="Sushi"/>
    <property type="match status" value="1"/>
</dbReference>
<dbReference type="SMART" id="SM00032">
    <property type="entry name" value="CCP"/>
    <property type="match status" value="2"/>
</dbReference>
<proteinExistence type="predicted"/>
<dbReference type="GO" id="GO:0005737">
    <property type="term" value="C:cytoplasm"/>
    <property type="evidence" value="ECO:0007669"/>
    <property type="project" value="TreeGrafter"/>
</dbReference>
<dbReference type="PANTHER" id="PTHR12064:SF97">
    <property type="entry name" value="METAL TRANSPORTER CNNM-5"/>
    <property type="match status" value="1"/>
</dbReference>
<feature type="transmembrane region" description="Helical" evidence="5">
    <location>
        <begin position="280"/>
        <end position="307"/>
    </location>
</feature>
<feature type="domain" description="CNNM transmembrane" evidence="8">
    <location>
        <begin position="276"/>
        <end position="473"/>
    </location>
</feature>
<evidence type="ECO:0000256" key="2">
    <source>
        <dbReference type="ARBA" id="ARBA00023157"/>
    </source>
</evidence>